<feature type="region of interest" description="Disordered" evidence="1">
    <location>
        <begin position="1"/>
        <end position="29"/>
    </location>
</feature>
<protein>
    <recommendedName>
        <fullName evidence="4">Nascent polypeptide-associated complex subunit beta</fullName>
    </recommendedName>
</protein>
<evidence type="ECO:0000256" key="1">
    <source>
        <dbReference type="SAM" id="MobiDB-lite"/>
    </source>
</evidence>
<proteinExistence type="predicted"/>
<evidence type="ECO:0008006" key="4">
    <source>
        <dbReference type="Google" id="ProtNLM"/>
    </source>
</evidence>
<gene>
    <name evidence="2" type="ORF">PCOR1329_LOCUS1130</name>
</gene>
<evidence type="ECO:0000313" key="2">
    <source>
        <dbReference type="EMBL" id="CAK0789602.1"/>
    </source>
</evidence>
<keyword evidence="3" id="KW-1185">Reference proteome</keyword>
<evidence type="ECO:0000313" key="3">
    <source>
        <dbReference type="Proteomes" id="UP001189429"/>
    </source>
</evidence>
<dbReference type="EMBL" id="CAUYUJ010000269">
    <property type="protein sequence ID" value="CAK0789602.1"/>
    <property type="molecule type" value="Genomic_DNA"/>
</dbReference>
<reference evidence="2" key="1">
    <citation type="submission" date="2023-10" db="EMBL/GenBank/DDBJ databases">
        <authorList>
            <person name="Chen Y."/>
            <person name="Shah S."/>
            <person name="Dougan E. K."/>
            <person name="Thang M."/>
            <person name="Chan C."/>
        </authorList>
    </citation>
    <scope>NUCLEOTIDE SEQUENCE [LARGE SCALE GENOMIC DNA]</scope>
</reference>
<feature type="compositionally biased region" description="Basic and acidic residues" evidence="1">
    <location>
        <begin position="11"/>
        <end position="29"/>
    </location>
</feature>
<feature type="non-terminal residue" evidence="2">
    <location>
        <position position="69"/>
    </location>
</feature>
<name>A0ABN9PDW3_9DINO</name>
<feature type="non-terminal residue" evidence="2">
    <location>
        <position position="1"/>
    </location>
</feature>
<feature type="compositionally biased region" description="Basic residues" evidence="1">
    <location>
        <begin position="1"/>
        <end position="10"/>
    </location>
</feature>
<comment type="caution">
    <text evidence="2">The sequence shown here is derived from an EMBL/GenBank/DDBJ whole genome shotgun (WGS) entry which is preliminary data.</text>
</comment>
<organism evidence="2 3">
    <name type="scientific">Prorocentrum cordatum</name>
    <dbReference type="NCBI Taxonomy" id="2364126"/>
    <lineage>
        <taxon>Eukaryota</taxon>
        <taxon>Sar</taxon>
        <taxon>Alveolata</taxon>
        <taxon>Dinophyceae</taxon>
        <taxon>Prorocentrales</taxon>
        <taxon>Prorocentraceae</taxon>
        <taxon>Prorocentrum</taxon>
    </lineage>
</organism>
<sequence>EDWRFHKRTCRKPEEKPAPLGDEAGKGEGDMDLEAMKRQMYEATKDQDPATAKQMQSIMAGMMGIDMPK</sequence>
<dbReference type="Proteomes" id="UP001189429">
    <property type="component" value="Unassembled WGS sequence"/>
</dbReference>
<accession>A0ABN9PDW3</accession>